<proteinExistence type="predicted"/>
<gene>
    <name evidence="1" type="ORF">UFOVP1290_72</name>
</gene>
<evidence type="ECO:0000313" key="1">
    <source>
        <dbReference type="EMBL" id="CAB4196552.1"/>
    </source>
</evidence>
<dbReference type="EMBL" id="LR797252">
    <property type="protein sequence ID" value="CAB4196552.1"/>
    <property type="molecule type" value="Genomic_DNA"/>
</dbReference>
<sequence length="404" mass="45343">MSNTFDVGIIGAGVAGAFATFKIAKDHKNIKTILFDLGRPPMKRRRQLEGWLGCLPNSDGKLYLNDLSNVADLAGLRKSNSSFKYFNKILSNIDGQFKINKDKSPNALINKKIAKLGYDVLLNDYIQMYPKDIHALSKYMAENIDTCKNITFSFDNEVINVSKHKNMFTITTEFQEYKCKKIIIAVGRSGWRWASELYANMGIIDNNDIARFGIRIEMNNEYLKDFNKSSCTIKGKDLEIGPFCWGGTIIPEDHVDLAISAFRSNENRWKTDKVSFSLIGNRPFPKNGYEQTDRIGKLTFILTNDRIIKEKVSSLLVNKSKISVIPEYDWLKDSVIELSSIMPEILTKAYFHIPTIKPMIPQINIGTNLESEVNGMFVAGESAGITGILSAICTGIIAADSVCK</sequence>
<accession>A0A6J5RKG7</accession>
<protein>
    <submittedName>
        <fullName evidence="1">Uncharacterized protein</fullName>
    </submittedName>
</protein>
<dbReference type="PANTHER" id="PTHR43106">
    <property type="entry name" value="DEHYDROGENASE-RELATED"/>
    <property type="match status" value="1"/>
</dbReference>
<dbReference type="SUPFAM" id="SSF51905">
    <property type="entry name" value="FAD/NAD(P)-binding domain"/>
    <property type="match status" value="1"/>
</dbReference>
<reference evidence="1" key="1">
    <citation type="submission" date="2020-05" db="EMBL/GenBank/DDBJ databases">
        <authorList>
            <person name="Chiriac C."/>
            <person name="Salcher M."/>
            <person name="Ghai R."/>
            <person name="Kavagutti S V."/>
        </authorList>
    </citation>
    <scope>NUCLEOTIDE SEQUENCE</scope>
</reference>
<organism evidence="1">
    <name type="scientific">uncultured Caudovirales phage</name>
    <dbReference type="NCBI Taxonomy" id="2100421"/>
    <lineage>
        <taxon>Viruses</taxon>
        <taxon>Duplodnaviria</taxon>
        <taxon>Heunggongvirae</taxon>
        <taxon>Uroviricota</taxon>
        <taxon>Caudoviricetes</taxon>
        <taxon>Peduoviridae</taxon>
        <taxon>Maltschvirus</taxon>
        <taxon>Maltschvirus maltsch</taxon>
    </lineage>
</organism>
<dbReference type="InterPro" id="IPR036188">
    <property type="entry name" value="FAD/NAD-bd_sf"/>
</dbReference>
<dbReference type="Gene3D" id="3.50.50.60">
    <property type="entry name" value="FAD/NAD(P)-binding domain"/>
    <property type="match status" value="1"/>
</dbReference>
<name>A0A6J5RKG7_9CAUD</name>
<dbReference type="PANTHER" id="PTHR43106:SF1">
    <property type="entry name" value="DEHYDROGENASE-RELATED"/>
    <property type="match status" value="1"/>
</dbReference>